<protein>
    <submittedName>
        <fullName evidence="2">Heterokaryon incompatibility protein-domain-containing protein</fullName>
    </submittedName>
</protein>
<name>A0A9P9JHQ8_9HYPO</name>
<dbReference type="Pfam" id="PF06985">
    <property type="entry name" value="HET"/>
    <property type="match status" value="1"/>
</dbReference>
<evidence type="ECO:0000313" key="2">
    <source>
        <dbReference type="EMBL" id="KAH7161932.1"/>
    </source>
</evidence>
<dbReference type="InterPro" id="IPR052895">
    <property type="entry name" value="HetReg/Transcr_Mod"/>
</dbReference>
<dbReference type="OrthoDB" id="5416609at2759"/>
<dbReference type="EMBL" id="JAGMUU010000001">
    <property type="protein sequence ID" value="KAH7161932.1"/>
    <property type="molecule type" value="Genomic_DNA"/>
</dbReference>
<proteinExistence type="predicted"/>
<organism evidence="2 3">
    <name type="scientific">Dactylonectria estremocensis</name>
    <dbReference type="NCBI Taxonomy" id="1079267"/>
    <lineage>
        <taxon>Eukaryota</taxon>
        <taxon>Fungi</taxon>
        <taxon>Dikarya</taxon>
        <taxon>Ascomycota</taxon>
        <taxon>Pezizomycotina</taxon>
        <taxon>Sordariomycetes</taxon>
        <taxon>Hypocreomycetidae</taxon>
        <taxon>Hypocreales</taxon>
        <taxon>Nectriaceae</taxon>
        <taxon>Dactylonectria</taxon>
    </lineage>
</organism>
<dbReference type="PANTHER" id="PTHR24148:SF64">
    <property type="entry name" value="HETEROKARYON INCOMPATIBILITY DOMAIN-CONTAINING PROTEIN"/>
    <property type="match status" value="1"/>
</dbReference>
<dbReference type="InterPro" id="IPR010730">
    <property type="entry name" value="HET"/>
</dbReference>
<gene>
    <name evidence="2" type="ORF">B0J13DRAFT_600707</name>
</gene>
<evidence type="ECO:0000313" key="3">
    <source>
        <dbReference type="Proteomes" id="UP000717696"/>
    </source>
</evidence>
<reference evidence="2" key="1">
    <citation type="journal article" date="2021" name="Nat. Commun.">
        <title>Genetic determinants of endophytism in the Arabidopsis root mycobiome.</title>
        <authorList>
            <person name="Mesny F."/>
            <person name="Miyauchi S."/>
            <person name="Thiergart T."/>
            <person name="Pickel B."/>
            <person name="Atanasova L."/>
            <person name="Karlsson M."/>
            <person name="Huettel B."/>
            <person name="Barry K.W."/>
            <person name="Haridas S."/>
            <person name="Chen C."/>
            <person name="Bauer D."/>
            <person name="Andreopoulos W."/>
            <person name="Pangilinan J."/>
            <person name="LaButti K."/>
            <person name="Riley R."/>
            <person name="Lipzen A."/>
            <person name="Clum A."/>
            <person name="Drula E."/>
            <person name="Henrissat B."/>
            <person name="Kohler A."/>
            <person name="Grigoriev I.V."/>
            <person name="Martin F.M."/>
            <person name="Hacquard S."/>
        </authorList>
    </citation>
    <scope>NUCLEOTIDE SEQUENCE</scope>
    <source>
        <strain evidence="2">MPI-CAGE-AT-0021</strain>
    </source>
</reference>
<feature type="domain" description="Heterokaryon incompatibility" evidence="1">
    <location>
        <begin position="37"/>
        <end position="142"/>
    </location>
</feature>
<dbReference type="AlphaFoldDB" id="A0A9P9JHQ8"/>
<evidence type="ECO:0000259" key="1">
    <source>
        <dbReference type="Pfam" id="PF06985"/>
    </source>
</evidence>
<comment type="caution">
    <text evidence="2">The sequence shown here is derived from an EMBL/GenBank/DDBJ whole genome shotgun (WGS) entry which is preliminary data.</text>
</comment>
<dbReference type="Proteomes" id="UP000717696">
    <property type="component" value="Unassembled WGS sequence"/>
</dbReference>
<keyword evidence="3" id="KW-1185">Reference proteome</keyword>
<sequence length="500" mass="56686">MIEAQYKFRLLRLLPAKNFHDRIRCRLTCSSPFADPYEALSYTWGDSDKTISIEIDGHPVAIRENLAAALRQLRTFETARTLWVDALCINQTDSEEKGWQVPRMHEIYFNADKVVVWLGDASELSDLAFDLIRNAAAVKCKEEVAFSKAYIALCGPRHLDWRDFTDSFNLVAQTLILNIGRGTSKSFLRMRFIAQMNTFHTLVRDFSARSIGIFPVLSLEYEPGLRGLWKADYNKSAAQIFANVTFFVYLRFKDLRFLNLVEALMEEKDDSSVFTGITGPTLLDFAHLRLIHDESKKQTSFRLRTSPKQRIETDDASFLELFFGIKTQGRHLGTVSVVGDDFYGRDLILVVVEAFRIVASMEEYVRPPGQSPYEALLRTLSGDRNADGTPFQSQVSDSFSITAPHFMRGKGFIVIGGGIGLCPRATRAGDDIYIIPGCHVPIVLRKKMLYTANLVCLRHIDTGDCVQLSCTTKTEGRVLNGQATDIIEEYLERFEELHLR</sequence>
<dbReference type="PANTHER" id="PTHR24148">
    <property type="entry name" value="ANKYRIN REPEAT DOMAIN-CONTAINING PROTEIN 39 HOMOLOG-RELATED"/>
    <property type="match status" value="1"/>
</dbReference>
<accession>A0A9P9JHQ8</accession>